<dbReference type="AlphaFoldDB" id="A0A8S9S6V9"/>
<dbReference type="PANTHER" id="PTHR31099">
    <property type="entry name" value="OS06G0165300 PROTEIN"/>
    <property type="match status" value="1"/>
</dbReference>
<feature type="compositionally biased region" description="Low complexity" evidence="1">
    <location>
        <begin position="75"/>
        <end position="95"/>
    </location>
</feature>
<evidence type="ECO:0000256" key="1">
    <source>
        <dbReference type="SAM" id="MobiDB-lite"/>
    </source>
</evidence>
<accession>A0A8S9S6V9</accession>
<feature type="compositionally biased region" description="Polar residues" evidence="1">
    <location>
        <begin position="54"/>
        <end position="68"/>
    </location>
</feature>
<name>A0A8S9S6V9_BRACR</name>
<feature type="region of interest" description="Disordered" evidence="1">
    <location>
        <begin position="54"/>
        <end position="116"/>
    </location>
</feature>
<organism evidence="2 3">
    <name type="scientific">Brassica cretica</name>
    <name type="common">Mustard</name>
    <dbReference type="NCBI Taxonomy" id="69181"/>
    <lineage>
        <taxon>Eukaryota</taxon>
        <taxon>Viridiplantae</taxon>
        <taxon>Streptophyta</taxon>
        <taxon>Embryophyta</taxon>
        <taxon>Tracheophyta</taxon>
        <taxon>Spermatophyta</taxon>
        <taxon>Magnoliopsida</taxon>
        <taxon>eudicotyledons</taxon>
        <taxon>Gunneridae</taxon>
        <taxon>Pentapetalae</taxon>
        <taxon>rosids</taxon>
        <taxon>malvids</taxon>
        <taxon>Brassicales</taxon>
        <taxon>Brassicaceae</taxon>
        <taxon>Brassiceae</taxon>
        <taxon>Brassica</taxon>
    </lineage>
</organism>
<dbReference type="Proteomes" id="UP000712600">
    <property type="component" value="Unassembled WGS sequence"/>
</dbReference>
<protein>
    <submittedName>
        <fullName evidence="2">Uncharacterized protein</fullName>
    </submittedName>
</protein>
<dbReference type="PANTHER" id="PTHR31099:SF45">
    <property type="entry name" value="DUF1204 DOMAIN-CONTAINING PROTEIN-RELATED"/>
    <property type="match status" value="1"/>
</dbReference>
<dbReference type="EMBL" id="QGKX02000088">
    <property type="protein sequence ID" value="KAF3587759.1"/>
    <property type="molecule type" value="Genomic_DNA"/>
</dbReference>
<proteinExistence type="predicted"/>
<sequence>MDKSLESLVRTPEMADIEDLLRTVPASGPVLPEEVSSLQTMVLVPQAVSSFTVQEATPTTQATVSPVTDSVDRTGSGVDLPSSPPGDSSGNDSGGENSAADEPIEGNQGIEGATLLTEDSLKRMRRKCGFSREIETRLPSNEERPWSAPPGWICLYRQYFLQSRLWFPLPRMLTSYATKRDVAISQMSPADIRNMVISMVLGAEVDVNVDAEFFEMISQMNLITGKTLSVSIKTRCRLMEGRGPSKADGWQRKYFFVRVSPASVADSSAVFRTEWNPEPVPHGKFRLLPSWATDRLNRILGPGRIAWIDFTVERVRRSIPCITTASRVVTSGPSTVAESSKTRGGASAALVLAPVVIPPTAPNADPSVAAIHSSLDETTGGGDHLSMVGLSDPDAPTVSPAAAPSLSGALIVGGHGAASASERPPAGGSKKRKKTIEWVSCEAQGRSVHQYGRRYVQYEAIEPKERSLDHFVKPHDPSQAWHDLSQVWHDPSQVWGLSVSMCDAYSASSGFELLQSLMSVVVCFGSCLVGDDGDDDDGSVSSLVFWTAFSFYFCDACFPSSWGGGAFSSDYDVLDLGPFDHLLLSFVPSPIDFVTRGILLSNEVQNVRNNATEVQSIDRAGQTNRAVYRLGPHSSGLELQHNPRPDGQINRTEARLFRPVRHAKSIGQVRSEVGRVESKSDHGLSLLSRLGRTGDRSDELIRHFDQFMNFEQPNLSKARLLRLSDDIASNWPGTVHENHPSEHEDRTGCVLLLTVGRAVGCTESGQG</sequence>
<evidence type="ECO:0000313" key="2">
    <source>
        <dbReference type="EMBL" id="KAF3587759.1"/>
    </source>
</evidence>
<comment type="caution">
    <text evidence="2">The sequence shown here is derived from an EMBL/GenBank/DDBJ whole genome shotgun (WGS) entry which is preliminary data.</text>
</comment>
<reference evidence="2" key="1">
    <citation type="submission" date="2019-12" db="EMBL/GenBank/DDBJ databases">
        <title>Genome sequencing and annotation of Brassica cretica.</title>
        <authorList>
            <person name="Studholme D.J."/>
            <person name="Sarris P."/>
        </authorList>
    </citation>
    <scope>NUCLEOTIDE SEQUENCE</scope>
    <source>
        <strain evidence="2">PFS-109/04</strain>
        <tissue evidence="2">Leaf</tissue>
    </source>
</reference>
<gene>
    <name evidence="2" type="ORF">F2Q69_00027748</name>
</gene>
<evidence type="ECO:0000313" key="3">
    <source>
        <dbReference type="Proteomes" id="UP000712600"/>
    </source>
</evidence>